<organism evidence="3 4">
    <name type="scientific">Sedimenticola selenatireducens</name>
    <dbReference type="NCBI Taxonomy" id="191960"/>
    <lineage>
        <taxon>Bacteria</taxon>
        <taxon>Pseudomonadati</taxon>
        <taxon>Pseudomonadota</taxon>
        <taxon>Gammaproteobacteria</taxon>
        <taxon>Chromatiales</taxon>
        <taxon>Sedimenticolaceae</taxon>
        <taxon>Sedimenticola</taxon>
    </lineage>
</organism>
<evidence type="ECO:0000313" key="4">
    <source>
        <dbReference type="Proteomes" id="UP000235015"/>
    </source>
</evidence>
<comment type="caution">
    <text evidence="3">The sequence shown here is derived from an EMBL/GenBank/DDBJ whole genome shotgun (WGS) entry which is preliminary data.</text>
</comment>
<sequence length="234" mass="25024">MIKMNRTFFITSLLYLGLALPAHSADEIDMLSGEHRSPPDFSGTWRLDKASSDDPEAKMQEAREMMRESRGMRGGMGGGFGRGKGGDMEARRQGSGRGRGASRGMPAASASEVRVLISSAEILELSHADPMLLISVDGGPQQRLFTDFRGAAVSASSSVPQAVTTAGWEGDVLVIETTQDSKPTLLQRYHLRTDTGQLEVITNLTLPGTSLNVSIKCFYDRANARTTSAAGVGS</sequence>
<proteinExistence type="predicted"/>
<feature type="chain" id="PRO_5014685372" evidence="2">
    <location>
        <begin position="25"/>
        <end position="234"/>
    </location>
</feature>
<feature type="compositionally biased region" description="Basic and acidic residues" evidence="1">
    <location>
        <begin position="46"/>
        <end position="71"/>
    </location>
</feature>
<evidence type="ECO:0000313" key="3">
    <source>
        <dbReference type="EMBL" id="PLX59923.1"/>
    </source>
</evidence>
<reference evidence="3 4" key="1">
    <citation type="submission" date="2017-11" db="EMBL/GenBank/DDBJ databases">
        <title>Genome-resolved metagenomics identifies genetic mobility, metabolic interactions, and unexpected diversity in perchlorate-reducing communities.</title>
        <authorList>
            <person name="Barnum T.P."/>
            <person name="Figueroa I.A."/>
            <person name="Carlstrom C.I."/>
            <person name="Lucas L.N."/>
            <person name="Engelbrektson A.L."/>
            <person name="Coates J.D."/>
        </authorList>
    </citation>
    <scope>NUCLEOTIDE SEQUENCE [LARGE SCALE GENOMIC DNA]</scope>
    <source>
        <strain evidence="3">BM301</strain>
    </source>
</reference>
<feature type="compositionally biased region" description="Gly residues" evidence="1">
    <location>
        <begin position="72"/>
        <end position="83"/>
    </location>
</feature>
<dbReference type="Proteomes" id="UP000235015">
    <property type="component" value="Unassembled WGS sequence"/>
</dbReference>
<evidence type="ECO:0000256" key="1">
    <source>
        <dbReference type="SAM" id="MobiDB-lite"/>
    </source>
</evidence>
<name>A0A2N6CS63_9GAMM</name>
<feature type="signal peptide" evidence="2">
    <location>
        <begin position="1"/>
        <end position="24"/>
    </location>
</feature>
<dbReference type="EMBL" id="PKUN01000030">
    <property type="protein sequence ID" value="PLX59923.1"/>
    <property type="molecule type" value="Genomic_DNA"/>
</dbReference>
<dbReference type="AlphaFoldDB" id="A0A2N6CS63"/>
<keyword evidence="2" id="KW-0732">Signal</keyword>
<evidence type="ECO:0000256" key="2">
    <source>
        <dbReference type="SAM" id="SignalP"/>
    </source>
</evidence>
<feature type="region of interest" description="Disordered" evidence="1">
    <location>
        <begin position="31"/>
        <end position="106"/>
    </location>
</feature>
<protein>
    <submittedName>
        <fullName evidence="3">Uncharacterized protein</fullName>
    </submittedName>
</protein>
<dbReference type="STRING" id="1111735.GCA_000428045_02621"/>
<accession>A0A2N6CS63</accession>
<gene>
    <name evidence="3" type="ORF">C0630_18670</name>
</gene>